<sequence>MTTKKTFPQIEEDLMKKWDKDKTFEQSVENRDKNNTYVFYDGPPFATGLPHYGHFVPSTMKDVAPRYWTMKGKRVERHWGWDCHGLPIENLIEKEMNLNSRHDIEEFGVDKFNVACESKVGLYAKEWKQAIKRFGRWVDMEEDYKTMDLDFMESVWWVFKSLYEKELVYLGHKSMHICPRCETTLSNIEVSQGYADVTDLSLTAKFELADEPGTFILAWTTTPWTLPGNVALAVGADVDYVKVEFEAANYIVAKELLEKVFENKEHKVIGEFKGSELENKTYKPLFNYFLDQDLPNKENLYKIVTADFVSTEDGTGVVHIAPGFGEDDLNLGKEKSLPVIQHVGQDGRFTKDVTDWAGEEVKPKEDPTATDLKVLKRLAAENLLFSKEKYTHSYPHCWRCDSPLLNYATDSWFINVTKIKPRMLELAKDINWVPAHLKEGRFGQWLEGARDWSVSRSRFWGNPMPIWQCNECDEQIVIGSKAELEKLSGQKITDVHKHHVDKIELDCKCGKTMKRIPEVFDCWFESGSMPYGQIHYLGEENSEKLAANFPADFIAEGVDQTRAWFYVLHVLSTALFDKAAFKNVVANGIVLAEDGQKMSKRKQNYPDPMEIINKYGADALRYYLVTSPVMRAEDFRFSEKGVDEVYKKVILMSLNILSFYHMFSPDKVEPVDSDNLLDKWIMAKTHELIKTVTTSMDVYDFPRAVKPIGEFIGELSTWYVRRSRDRFKHGSDDEKKAAVYTLNQVLYHLALVMAPFTPYMAEHLWLNLGNKESVHLQDWPEVDDKKIDVTLLANMTKARDLVELGLSTRDEAGLKVRQPLQTFEYTGKALDSALETIIAEELNVKEVKNVGKLTADSGWLTKETPNVNVSLMTELSSELKTAGHLRELVRNVNNLRKNTGLTINDRIILYWQSDSDEIQSVYSNDDLVTEFKQSVVADEVKNEKVELVDSFQKDINVNDQKVWIGIQKM</sequence>
<evidence type="ECO:0000313" key="16">
    <source>
        <dbReference type="Proteomes" id="UP000229901"/>
    </source>
</evidence>
<organism evidence="15 16">
    <name type="scientific">Candidatus Falkowbacteria bacterium CG10_big_fil_rev_8_21_14_0_10_39_11</name>
    <dbReference type="NCBI Taxonomy" id="1974565"/>
    <lineage>
        <taxon>Bacteria</taxon>
        <taxon>Candidatus Falkowiibacteriota</taxon>
    </lineage>
</organism>
<name>A0A2H0V5Y3_9BACT</name>
<dbReference type="PRINTS" id="PR00984">
    <property type="entry name" value="TRNASYNTHILE"/>
</dbReference>
<dbReference type="HAMAP" id="MF_02003">
    <property type="entry name" value="Ile_tRNA_synth_type2"/>
    <property type="match status" value="1"/>
</dbReference>
<dbReference type="EC" id="6.1.1.5" evidence="12"/>
<dbReference type="Gene3D" id="1.10.730.10">
    <property type="entry name" value="Isoleucyl-tRNA Synthetase, Domain 1"/>
    <property type="match status" value="1"/>
</dbReference>
<proteinExistence type="inferred from homology"/>
<dbReference type="FunFam" id="3.40.50.620:FF:000075">
    <property type="entry name" value="Isoleucine--tRNA ligase"/>
    <property type="match status" value="1"/>
</dbReference>
<dbReference type="GO" id="GO:0004822">
    <property type="term" value="F:isoleucine-tRNA ligase activity"/>
    <property type="evidence" value="ECO:0007669"/>
    <property type="project" value="UniProtKB-UniRule"/>
</dbReference>
<dbReference type="CDD" id="cd07961">
    <property type="entry name" value="Anticodon_Ia_Ile_ABEc"/>
    <property type="match status" value="1"/>
</dbReference>
<dbReference type="GO" id="GO:0005524">
    <property type="term" value="F:ATP binding"/>
    <property type="evidence" value="ECO:0007669"/>
    <property type="project" value="UniProtKB-UniRule"/>
</dbReference>
<dbReference type="CDD" id="cd00818">
    <property type="entry name" value="IleRS_core"/>
    <property type="match status" value="1"/>
</dbReference>
<dbReference type="EMBL" id="PFAP01000035">
    <property type="protein sequence ID" value="PIR93819.1"/>
    <property type="molecule type" value="Genomic_DNA"/>
</dbReference>
<evidence type="ECO:0000313" key="15">
    <source>
        <dbReference type="EMBL" id="PIR93819.1"/>
    </source>
</evidence>
<dbReference type="InterPro" id="IPR013155">
    <property type="entry name" value="M/V/L/I-tRNA-synth_anticd-bd"/>
</dbReference>
<evidence type="ECO:0000256" key="4">
    <source>
        <dbReference type="ARBA" id="ARBA00022723"/>
    </source>
</evidence>
<evidence type="ECO:0000256" key="5">
    <source>
        <dbReference type="ARBA" id="ARBA00022741"/>
    </source>
</evidence>
<evidence type="ECO:0000256" key="8">
    <source>
        <dbReference type="ARBA" id="ARBA00022917"/>
    </source>
</evidence>
<comment type="subunit">
    <text evidence="12">Monomer.</text>
</comment>
<feature type="domain" description="Aminoacyl-tRNA synthetase class Ia" evidence="13">
    <location>
        <begin position="14"/>
        <end position="635"/>
    </location>
</feature>
<comment type="cofactor">
    <cofactor evidence="12">
        <name>Zn(2+)</name>
        <dbReference type="ChEBI" id="CHEBI:29105"/>
    </cofactor>
</comment>
<evidence type="ECO:0000256" key="9">
    <source>
        <dbReference type="ARBA" id="ARBA00023146"/>
    </source>
</evidence>
<comment type="domain">
    <text evidence="12">IleRS has two distinct active sites: one for aminoacylation and one for editing. The misactivated valine is translocated from the active site to the editing site, which sterically excludes the correctly activated isoleucine. The single editing site contains two valyl binding pockets, one specific for each substrate (Val-AMP or Val-tRNA(Ile)).</text>
</comment>
<dbReference type="GO" id="GO:0006428">
    <property type="term" value="P:isoleucyl-tRNA aminoacylation"/>
    <property type="evidence" value="ECO:0007669"/>
    <property type="project" value="UniProtKB-UniRule"/>
</dbReference>
<feature type="short sequence motif" description="'KMSKS' region" evidence="12">
    <location>
        <begin position="597"/>
        <end position="601"/>
    </location>
</feature>
<evidence type="ECO:0000256" key="11">
    <source>
        <dbReference type="ARBA" id="ARBA00048359"/>
    </source>
</evidence>
<protein>
    <recommendedName>
        <fullName evidence="12">Isoleucine--tRNA ligase</fullName>
        <ecNumber evidence="12">6.1.1.5</ecNumber>
    </recommendedName>
    <alternativeName>
        <fullName evidence="12">Isoleucyl-tRNA synthetase</fullName>
        <shortName evidence="12">IleRS</shortName>
    </alternativeName>
</protein>
<dbReference type="SUPFAM" id="SSF52374">
    <property type="entry name" value="Nucleotidylyl transferase"/>
    <property type="match status" value="1"/>
</dbReference>
<reference evidence="16" key="1">
    <citation type="submission" date="2017-09" db="EMBL/GenBank/DDBJ databases">
        <title>Depth-based differentiation of microbial function through sediment-hosted aquifers and enrichment of novel symbionts in the deep terrestrial subsurface.</title>
        <authorList>
            <person name="Probst A.J."/>
            <person name="Ladd B."/>
            <person name="Jarett J.K."/>
            <person name="Geller-Mcgrath D.E."/>
            <person name="Sieber C.M.K."/>
            <person name="Emerson J.B."/>
            <person name="Anantharaman K."/>
            <person name="Thomas B.C."/>
            <person name="Malmstrom R."/>
            <person name="Stieglmeier M."/>
            <person name="Klingl A."/>
            <person name="Woyke T."/>
            <person name="Ryan C.M."/>
            <person name="Banfield J.F."/>
        </authorList>
    </citation>
    <scope>NUCLEOTIDE SEQUENCE [LARGE SCALE GENOMIC DNA]</scope>
</reference>
<keyword evidence="3 12" id="KW-0436">Ligase</keyword>
<evidence type="ECO:0000256" key="12">
    <source>
        <dbReference type="HAMAP-Rule" id="MF_02003"/>
    </source>
</evidence>
<evidence type="ECO:0000256" key="1">
    <source>
        <dbReference type="ARBA" id="ARBA00007078"/>
    </source>
</evidence>
<comment type="function">
    <text evidence="10 12">Catalyzes the attachment of isoleucine to tRNA(Ile). As IleRS can inadvertently accommodate and process structurally similar amino acids such as valine, to avoid such errors it has two additional distinct tRNA(Ile)-dependent editing activities. One activity is designated as 'pretransfer' editing and involves the hydrolysis of activated Val-AMP. The other activity is designated 'posttransfer' editing and involves deacylation of mischarged Val-tRNA(Ile).</text>
</comment>
<comment type="catalytic activity">
    <reaction evidence="11 12">
        <text>tRNA(Ile) + L-isoleucine + ATP = L-isoleucyl-tRNA(Ile) + AMP + diphosphate</text>
        <dbReference type="Rhea" id="RHEA:11060"/>
        <dbReference type="Rhea" id="RHEA-COMP:9666"/>
        <dbReference type="Rhea" id="RHEA-COMP:9695"/>
        <dbReference type="ChEBI" id="CHEBI:30616"/>
        <dbReference type="ChEBI" id="CHEBI:33019"/>
        <dbReference type="ChEBI" id="CHEBI:58045"/>
        <dbReference type="ChEBI" id="CHEBI:78442"/>
        <dbReference type="ChEBI" id="CHEBI:78528"/>
        <dbReference type="ChEBI" id="CHEBI:456215"/>
        <dbReference type="EC" id="6.1.1.5"/>
    </reaction>
</comment>
<accession>A0A2H0V5Y3</accession>
<dbReference type="Pfam" id="PF00133">
    <property type="entry name" value="tRNA-synt_1"/>
    <property type="match status" value="1"/>
</dbReference>
<dbReference type="Pfam" id="PF19302">
    <property type="entry name" value="DUF5915"/>
    <property type="match status" value="1"/>
</dbReference>
<dbReference type="Proteomes" id="UP000229901">
    <property type="component" value="Unassembled WGS sequence"/>
</dbReference>
<evidence type="ECO:0000259" key="13">
    <source>
        <dbReference type="Pfam" id="PF00133"/>
    </source>
</evidence>
<dbReference type="SUPFAM" id="SSF50677">
    <property type="entry name" value="ValRS/IleRS/LeuRS editing domain"/>
    <property type="match status" value="1"/>
</dbReference>
<keyword evidence="8 12" id="KW-0648">Protein biosynthesis</keyword>
<dbReference type="GO" id="GO:0002161">
    <property type="term" value="F:aminoacyl-tRNA deacylase activity"/>
    <property type="evidence" value="ECO:0007669"/>
    <property type="project" value="InterPro"/>
</dbReference>
<keyword evidence="7 12" id="KW-0067">ATP-binding</keyword>
<dbReference type="PANTHER" id="PTHR42780">
    <property type="entry name" value="SOLEUCYL-TRNA SYNTHETASE"/>
    <property type="match status" value="1"/>
</dbReference>
<evidence type="ECO:0000259" key="14">
    <source>
        <dbReference type="Pfam" id="PF08264"/>
    </source>
</evidence>
<dbReference type="Pfam" id="PF08264">
    <property type="entry name" value="Anticodon_1"/>
    <property type="match status" value="1"/>
</dbReference>
<evidence type="ECO:0000256" key="2">
    <source>
        <dbReference type="ARBA" id="ARBA00022490"/>
    </source>
</evidence>
<feature type="short sequence motif" description="'HIGH' region" evidence="12">
    <location>
        <begin position="44"/>
        <end position="54"/>
    </location>
</feature>
<dbReference type="InterPro" id="IPR002301">
    <property type="entry name" value="Ile-tRNA-ligase"/>
</dbReference>
<dbReference type="InterPro" id="IPR014729">
    <property type="entry name" value="Rossmann-like_a/b/a_fold"/>
</dbReference>
<evidence type="ECO:0000256" key="6">
    <source>
        <dbReference type="ARBA" id="ARBA00022833"/>
    </source>
</evidence>
<gene>
    <name evidence="12" type="primary">ileS</name>
    <name evidence="15" type="ORF">COT97_04670</name>
</gene>
<keyword evidence="4 12" id="KW-0479">Metal-binding</keyword>
<comment type="similarity">
    <text evidence="1 12">Belongs to the class-I aminoacyl-tRNA synthetase family. IleS type 2 subfamily.</text>
</comment>
<keyword evidence="9 12" id="KW-0030">Aminoacyl-tRNA synthetase</keyword>
<dbReference type="InterPro" id="IPR001412">
    <property type="entry name" value="aa-tRNA-synth_I_CS"/>
</dbReference>
<evidence type="ECO:0000256" key="3">
    <source>
        <dbReference type="ARBA" id="ARBA00022598"/>
    </source>
</evidence>
<dbReference type="GO" id="GO:0000049">
    <property type="term" value="F:tRNA binding"/>
    <property type="evidence" value="ECO:0007669"/>
    <property type="project" value="InterPro"/>
</dbReference>
<dbReference type="NCBIfam" id="TIGR00392">
    <property type="entry name" value="ileS"/>
    <property type="match status" value="1"/>
</dbReference>
<dbReference type="InterPro" id="IPR002300">
    <property type="entry name" value="aa-tRNA-synth_Ia"/>
</dbReference>
<feature type="domain" description="Methionyl/Valyl/Leucyl/Isoleucyl-tRNA synthetase anticodon-binding" evidence="14">
    <location>
        <begin position="678"/>
        <end position="822"/>
    </location>
</feature>
<dbReference type="SUPFAM" id="SSF47323">
    <property type="entry name" value="Anticodon-binding domain of a subclass of class I aminoacyl-tRNA synthetases"/>
    <property type="match status" value="1"/>
</dbReference>
<dbReference type="InterPro" id="IPR009080">
    <property type="entry name" value="tRNAsynth_Ia_anticodon-bd"/>
</dbReference>
<keyword evidence="5 12" id="KW-0547">Nucleotide-binding</keyword>
<keyword evidence="2 12" id="KW-0963">Cytoplasm</keyword>
<dbReference type="InterPro" id="IPR023586">
    <property type="entry name" value="Ile-tRNA-ligase_type2"/>
</dbReference>
<evidence type="ECO:0000256" key="7">
    <source>
        <dbReference type="ARBA" id="ARBA00022840"/>
    </source>
</evidence>
<dbReference type="PROSITE" id="PS00178">
    <property type="entry name" value="AA_TRNA_LIGASE_I"/>
    <property type="match status" value="1"/>
</dbReference>
<dbReference type="InterPro" id="IPR033709">
    <property type="entry name" value="Anticodon_Ile_ABEc"/>
</dbReference>
<feature type="binding site" evidence="12">
    <location>
        <position position="600"/>
    </location>
    <ligand>
        <name>ATP</name>
        <dbReference type="ChEBI" id="CHEBI:30616"/>
    </ligand>
</feature>
<dbReference type="GO" id="GO:0005737">
    <property type="term" value="C:cytoplasm"/>
    <property type="evidence" value="ECO:0007669"/>
    <property type="project" value="UniProtKB-SubCell"/>
</dbReference>
<dbReference type="InterPro" id="IPR009008">
    <property type="entry name" value="Val/Leu/Ile-tRNA-synth_edit"/>
</dbReference>
<keyword evidence="6 12" id="KW-0862">Zinc</keyword>
<dbReference type="PANTHER" id="PTHR42780:SF1">
    <property type="entry name" value="ISOLEUCINE--TRNA LIGASE, CYTOPLASMIC"/>
    <property type="match status" value="1"/>
</dbReference>
<dbReference type="Gene3D" id="3.40.50.620">
    <property type="entry name" value="HUPs"/>
    <property type="match status" value="2"/>
</dbReference>
<comment type="subcellular location">
    <subcellularLocation>
        <location evidence="12">Cytoplasm</location>
    </subcellularLocation>
</comment>
<dbReference type="AlphaFoldDB" id="A0A2H0V5Y3"/>
<evidence type="ECO:0000256" key="10">
    <source>
        <dbReference type="ARBA" id="ARBA00025217"/>
    </source>
</evidence>
<dbReference type="GO" id="GO:0008270">
    <property type="term" value="F:zinc ion binding"/>
    <property type="evidence" value="ECO:0007669"/>
    <property type="project" value="UniProtKB-UniRule"/>
</dbReference>
<comment type="caution">
    <text evidence="15">The sequence shown here is derived from an EMBL/GenBank/DDBJ whole genome shotgun (WGS) entry which is preliminary data.</text>
</comment>